<protein>
    <submittedName>
        <fullName evidence="2">Uncharacterized protein</fullName>
    </submittedName>
</protein>
<organism evidence="2 3">
    <name type="scientific">candidate division WS6 bacterium GW2011_GWC1_33_20</name>
    <dbReference type="NCBI Taxonomy" id="1619089"/>
    <lineage>
        <taxon>Bacteria</taxon>
        <taxon>Candidatus Dojkabacteria</taxon>
    </lineage>
</organism>
<reference evidence="2 3" key="1">
    <citation type="journal article" date="2015" name="Nature">
        <title>rRNA introns, odd ribosomes, and small enigmatic genomes across a large radiation of phyla.</title>
        <authorList>
            <person name="Brown C.T."/>
            <person name="Hug L.A."/>
            <person name="Thomas B.C."/>
            <person name="Sharon I."/>
            <person name="Castelle C.J."/>
            <person name="Singh A."/>
            <person name="Wilkins M.J."/>
            <person name="Williams K.H."/>
            <person name="Banfield J.F."/>
        </authorList>
    </citation>
    <scope>NUCLEOTIDE SEQUENCE [LARGE SCALE GENOMIC DNA]</scope>
</reference>
<gene>
    <name evidence="2" type="ORF">UR34_C0005G0008</name>
</gene>
<keyword evidence="1" id="KW-0812">Transmembrane</keyword>
<proteinExistence type="predicted"/>
<accession>A0A0G0BZ62</accession>
<keyword evidence="1" id="KW-0472">Membrane</keyword>
<evidence type="ECO:0000313" key="3">
    <source>
        <dbReference type="Proteomes" id="UP000034302"/>
    </source>
</evidence>
<evidence type="ECO:0000313" key="2">
    <source>
        <dbReference type="EMBL" id="KKP44185.1"/>
    </source>
</evidence>
<sequence length="36" mass="4056">MGIPRISDIEKKAFVVLLKMFAGSFLLILFLKVLFG</sequence>
<keyword evidence="1" id="KW-1133">Transmembrane helix</keyword>
<evidence type="ECO:0000256" key="1">
    <source>
        <dbReference type="SAM" id="Phobius"/>
    </source>
</evidence>
<dbReference type="AlphaFoldDB" id="A0A0G0BZ62"/>
<comment type="caution">
    <text evidence="2">The sequence shown here is derived from an EMBL/GenBank/DDBJ whole genome shotgun (WGS) entry which is preliminary data.</text>
</comment>
<dbReference type="EMBL" id="LBOV01000005">
    <property type="protein sequence ID" value="KKP44185.1"/>
    <property type="molecule type" value="Genomic_DNA"/>
</dbReference>
<name>A0A0G0BZ62_9BACT</name>
<feature type="transmembrane region" description="Helical" evidence="1">
    <location>
        <begin position="12"/>
        <end position="35"/>
    </location>
</feature>
<dbReference type="Proteomes" id="UP000034302">
    <property type="component" value="Unassembled WGS sequence"/>
</dbReference>